<feature type="transmembrane region" description="Helical" evidence="9">
    <location>
        <begin position="31"/>
        <end position="48"/>
    </location>
</feature>
<feature type="compositionally biased region" description="Low complexity" evidence="8">
    <location>
        <begin position="238"/>
        <end position="247"/>
    </location>
</feature>
<keyword evidence="2" id="KW-0813">Transport</keyword>
<evidence type="ECO:0000256" key="6">
    <source>
        <dbReference type="ARBA" id="ARBA00023136"/>
    </source>
</evidence>
<evidence type="ECO:0000256" key="8">
    <source>
        <dbReference type="SAM" id="MobiDB-lite"/>
    </source>
</evidence>
<feature type="transmembrane region" description="Helical" evidence="9">
    <location>
        <begin position="165"/>
        <end position="183"/>
    </location>
</feature>
<sequence length="546" mass="54792">MVPAALGAAVQQTQLLAADGDVQTSASDSRLVIAALVGIAVIVVLITVVKLHPFLSLTLGSGVLALAAGIPFADTFASFTSGLGSTVSGVGVLIALGAIIGKLLTDSGGADEIVDTILARTSTARLPWAMALIAFVIGIPLFFEVGVVLIIPVVMLVARRAQQSLIRVGMPAIAGLSVLHGLVPPHPGPLIAIDALDANLGLTLGLGLLVAVPTLIVSGPLLVPVMERWVQLPPPPALAGAAGAGTRPTRERETALARGGRGEDDLVTPRDISGNPAATPGGSSGSSGPSGGGGTGAAGVTGAGAAREAGSTVTAEDAAEPAPGRRPSFGVTLFTILLPVVLMLGRTLAESVLDEDTRLRTSLEFIGSPLVALLATALVALVTLGVTIGRDRSTLSRAVDSSFTGIASILLIVGAGGGFKQTLVDSGVADVVARAAEDTSLSPLVTGWLIAVLIRLATGSATVATITAAGIVAPLAADLSDTHAALLALAVGAGSLFLSHVNDAGFWLIKEYFGMTVGQTFKTWSFLECVISTVALVVILLLSLVL</sequence>
<gene>
    <name evidence="10" type="ORF">G9H71_14210</name>
</gene>
<evidence type="ECO:0000256" key="5">
    <source>
        <dbReference type="ARBA" id="ARBA00022989"/>
    </source>
</evidence>
<protein>
    <submittedName>
        <fullName evidence="10">Gluconate transporter</fullName>
    </submittedName>
</protein>
<keyword evidence="3" id="KW-1003">Cell membrane</keyword>
<keyword evidence="11" id="KW-1185">Reference proteome</keyword>
<dbReference type="InterPro" id="IPR003474">
    <property type="entry name" value="Glcn_transporter"/>
</dbReference>
<evidence type="ECO:0000313" key="11">
    <source>
        <dbReference type="Proteomes" id="UP000800981"/>
    </source>
</evidence>
<evidence type="ECO:0000256" key="2">
    <source>
        <dbReference type="ARBA" id="ARBA00022448"/>
    </source>
</evidence>
<dbReference type="Pfam" id="PF02447">
    <property type="entry name" value="GntP_permease"/>
    <property type="match status" value="2"/>
</dbReference>
<evidence type="ECO:0000256" key="7">
    <source>
        <dbReference type="ARBA" id="ARBA00049663"/>
    </source>
</evidence>
<proteinExistence type="inferred from homology"/>
<evidence type="ECO:0000256" key="3">
    <source>
        <dbReference type="ARBA" id="ARBA00022475"/>
    </source>
</evidence>
<feature type="compositionally biased region" description="Gly residues" evidence="8">
    <location>
        <begin position="282"/>
        <end position="302"/>
    </location>
</feature>
<feature type="region of interest" description="Disordered" evidence="8">
    <location>
        <begin position="238"/>
        <end position="324"/>
    </location>
</feature>
<evidence type="ECO:0000256" key="4">
    <source>
        <dbReference type="ARBA" id="ARBA00022692"/>
    </source>
</evidence>
<evidence type="ECO:0000313" key="10">
    <source>
        <dbReference type="EMBL" id="NHC14938.1"/>
    </source>
</evidence>
<accession>A0ABX0GVI1</accession>
<keyword evidence="6 9" id="KW-0472">Membrane</keyword>
<dbReference type="PANTHER" id="PTHR30354:SF22">
    <property type="entry name" value="HIGH-AFFINITY GLUCONATE TRANSPORTER"/>
    <property type="match status" value="1"/>
</dbReference>
<feature type="transmembrane region" description="Helical" evidence="9">
    <location>
        <begin position="54"/>
        <end position="73"/>
    </location>
</feature>
<dbReference type="PANTHER" id="PTHR30354">
    <property type="entry name" value="GNT FAMILY GLUCONATE TRANSPORTER"/>
    <property type="match status" value="1"/>
</dbReference>
<feature type="transmembrane region" description="Helical" evidence="9">
    <location>
        <begin position="203"/>
        <end position="223"/>
    </location>
</feature>
<keyword evidence="5 9" id="KW-1133">Transmembrane helix</keyword>
<keyword evidence="4 9" id="KW-0812">Transmembrane</keyword>
<feature type="transmembrane region" description="Helical" evidence="9">
    <location>
        <begin position="85"/>
        <end position="105"/>
    </location>
</feature>
<feature type="transmembrane region" description="Helical" evidence="9">
    <location>
        <begin position="484"/>
        <end position="501"/>
    </location>
</feature>
<evidence type="ECO:0000256" key="1">
    <source>
        <dbReference type="ARBA" id="ARBA00004651"/>
    </source>
</evidence>
<comment type="caution">
    <text evidence="10">The sequence shown here is derived from an EMBL/GenBank/DDBJ whole genome shotgun (WGS) entry which is preliminary data.</text>
</comment>
<feature type="transmembrane region" description="Helical" evidence="9">
    <location>
        <begin position="369"/>
        <end position="389"/>
    </location>
</feature>
<dbReference type="EMBL" id="JAANNP010000013">
    <property type="protein sequence ID" value="NHC14938.1"/>
    <property type="molecule type" value="Genomic_DNA"/>
</dbReference>
<evidence type="ECO:0000256" key="9">
    <source>
        <dbReference type="SAM" id="Phobius"/>
    </source>
</evidence>
<feature type="transmembrane region" description="Helical" evidence="9">
    <location>
        <begin position="401"/>
        <end position="419"/>
    </location>
</feature>
<feature type="transmembrane region" description="Helical" evidence="9">
    <location>
        <begin position="329"/>
        <end position="349"/>
    </location>
</feature>
<dbReference type="Proteomes" id="UP000800981">
    <property type="component" value="Unassembled WGS sequence"/>
</dbReference>
<feature type="transmembrane region" description="Helical" evidence="9">
    <location>
        <begin position="125"/>
        <end position="158"/>
    </location>
</feature>
<comment type="similarity">
    <text evidence="7">Belongs to the GntP permease family.</text>
</comment>
<feature type="transmembrane region" description="Helical" evidence="9">
    <location>
        <begin position="521"/>
        <end position="545"/>
    </location>
</feature>
<name>A0ABX0GVI1_9ACTN</name>
<dbReference type="RefSeq" id="WP_166282947.1">
    <property type="nucleotide sequence ID" value="NZ_JAANNP010000013.1"/>
</dbReference>
<feature type="compositionally biased region" description="Basic and acidic residues" evidence="8">
    <location>
        <begin position="248"/>
        <end position="268"/>
    </location>
</feature>
<feature type="transmembrane region" description="Helical" evidence="9">
    <location>
        <begin position="448"/>
        <end position="472"/>
    </location>
</feature>
<organism evidence="10 11">
    <name type="scientific">Motilibacter deserti</name>
    <dbReference type="NCBI Taxonomy" id="2714956"/>
    <lineage>
        <taxon>Bacteria</taxon>
        <taxon>Bacillati</taxon>
        <taxon>Actinomycetota</taxon>
        <taxon>Actinomycetes</taxon>
        <taxon>Motilibacterales</taxon>
        <taxon>Motilibacteraceae</taxon>
        <taxon>Motilibacter</taxon>
    </lineage>
</organism>
<reference evidence="10 11" key="1">
    <citation type="submission" date="2020-03" db="EMBL/GenBank/DDBJ databases">
        <title>Two novel Motilibacter sp.</title>
        <authorList>
            <person name="Liu S."/>
        </authorList>
    </citation>
    <scope>NUCLEOTIDE SEQUENCE [LARGE SCALE GENOMIC DNA]</scope>
    <source>
        <strain evidence="10 11">E257</strain>
    </source>
</reference>
<comment type="subcellular location">
    <subcellularLocation>
        <location evidence="1">Cell membrane</location>
        <topology evidence="1">Multi-pass membrane protein</topology>
    </subcellularLocation>
</comment>